<keyword evidence="2" id="KW-1185">Reference proteome</keyword>
<evidence type="ECO:0000313" key="2">
    <source>
        <dbReference type="Proteomes" id="UP000093044"/>
    </source>
</evidence>
<gene>
    <name evidence="1" type="ORF">BED41_05385</name>
</gene>
<dbReference type="PANTHER" id="PTHR37814:SF1">
    <property type="entry name" value="MEMBRANE PROTEIN"/>
    <property type="match status" value="1"/>
</dbReference>
<protein>
    <submittedName>
        <fullName evidence="1">Uncharacterized protein</fullName>
    </submittedName>
</protein>
<dbReference type="RefSeq" id="WP_066743846.1">
    <property type="nucleotide sequence ID" value="NZ_CALCLR010000084.1"/>
</dbReference>
<dbReference type="EMBL" id="CP016757">
    <property type="protein sequence ID" value="ANZ44574.1"/>
    <property type="molecule type" value="Genomic_DNA"/>
</dbReference>
<dbReference type="AlphaFoldDB" id="A0A1B2I3M8"/>
<dbReference type="InterPro" id="IPR038728">
    <property type="entry name" value="YkvI-like"/>
</dbReference>
<dbReference type="Proteomes" id="UP000093044">
    <property type="component" value="Chromosome"/>
</dbReference>
<reference evidence="1" key="1">
    <citation type="submission" date="2016-08" db="EMBL/GenBank/DDBJ databases">
        <title>Complete genome of Cloacibacillus porcorum.</title>
        <authorList>
            <person name="Looft T."/>
            <person name="Bayles D.O."/>
            <person name="Alt D.P."/>
        </authorList>
    </citation>
    <scope>NUCLEOTIDE SEQUENCE [LARGE SCALE GENOMIC DNA]</scope>
    <source>
        <strain evidence="1">CL-84</strain>
    </source>
</reference>
<sequence length="365" mass="39015">MSGNKVSWLNVVKFAGAFIAFLIGAGFATGQEVFQYFAAYGYEGFLVGLFVLICFVYVGGDFIVAGFNEHFQNTNDIYRYYCGKYIGGFYDYFSIAFIYMSYIVMLGGAGATVNQYYHLSPVVGAILMMVLSVGTVVFGLGKIVDVIGSIGPLIVIIAIGVGLAAIVTNPGGIAEGARLIASGELDITRVGSNWFMSGTSYVGFCMLWLAAFLAAMGTKANSKKEAVIGTTLGALGFVLGAIILMLGLLSSLQDLYTSDIPSLIIAEKIWPPLATVFSVIIIAGIYTTAVPLLWSVSARFAQEKTTKFYGLTAGLAVVACFVALELPFRKIVNVIYGVNGYVGILLIFFMLAKTCGITKKLAKQK</sequence>
<name>A0A1B2I3M8_9BACT</name>
<dbReference type="STRING" id="1197717.BED41_05385"/>
<evidence type="ECO:0000313" key="1">
    <source>
        <dbReference type="EMBL" id="ANZ44574.1"/>
    </source>
</evidence>
<dbReference type="GeneID" id="83057287"/>
<accession>A0A1B2I3M8</accession>
<dbReference type="PANTHER" id="PTHR37814">
    <property type="entry name" value="CONSERVED MEMBRANE PROTEIN"/>
    <property type="match status" value="1"/>
</dbReference>
<proteinExistence type="predicted"/>
<dbReference type="KEGG" id="cpor:BED41_05385"/>
<dbReference type="OrthoDB" id="3214at2"/>
<organism evidence="1 2">
    <name type="scientific">Cloacibacillus porcorum</name>
    <dbReference type="NCBI Taxonomy" id="1197717"/>
    <lineage>
        <taxon>Bacteria</taxon>
        <taxon>Thermotogati</taxon>
        <taxon>Synergistota</taxon>
        <taxon>Synergistia</taxon>
        <taxon>Synergistales</taxon>
        <taxon>Synergistaceae</taxon>
        <taxon>Cloacibacillus</taxon>
    </lineage>
</organism>